<reference evidence="2" key="1">
    <citation type="submission" date="2018-02" db="EMBL/GenBank/DDBJ databases">
        <authorList>
            <person name="Cohen D.B."/>
            <person name="Kent A.D."/>
        </authorList>
    </citation>
    <scope>NUCLEOTIDE SEQUENCE</scope>
</reference>
<sequence length="184" mass="21286">MRLMNQSELRQDSNIELFIQREEDHHGPSGFSIGSSFLKAEKGNVKEEKILTQEEADNNIDENHKVLHKHNHKIIVSDFVFKNRRSNLSSSDFLFLNSEMLGSMSRYRFSSFDLDNEQSSTARALENEHIVKIKEEMDMKKLFENKDSTLNKTSSLSFSGLPSTSRYMNPTERKSMSEITTLSR</sequence>
<proteinExistence type="predicted"/>
<accession>A0A2N9GB71</accession>
<gene>
    <name evidence="2" type="ORF">FSB_LOCUS24655</name>
</gene>
<feature type="compositionally biased region" description="Low complexity" evidence="1">
    <location>
        <begin position="153"/>
        <end position="165"/>
    </location>
</feature>
<name>A0A2N9GB71_FAGSY</name>
<protein>
    <submittedName>
        <fullName evidence="2">Uncharacterized protein</fullName>
    </submittedName>
</protein>
<dbReference type="EMBL" id="OIVN01001702">
    <property type="protein sequence ID" value="SPC96773.1"/>
    <property type="molecule type" value="Genomic_DNA"/>
</dbReference>
<evidence type="ECO:0000256" key="1">
    <source>
        <dbReference type="SAM" id="MobiDB-lite"/>
    </source>
</evidence>
<dbReference type="AlphaFoldDB" id="A0A2N9GB71"/>
<evidence type="ECO:0000313" key="2">
    <source>
        <dbReference type="EMBL" id="SPC96773.1"/>
    </source>
</evidence>
<organism evidence="2">
    <name type="scientific">Fagus sylvatica</name>
    <name type="common">Beechnut</name>
    <dbReference type="NCBI Taxonomy" id="28930"/>
    <lineage>
        <taxon>Eukaryota</taxon>
        <taxon>Viridiplantae</taxon>
        <taxon>Streptophyta</taxon>
        <taxon>Embryophyta</taxon>
        <taxon>Tracheophyta</taxon>
        <taxon>Spermatophyta</taxon>
        <taxon>Magnoliopsida</taxon>
        <taxon>eudicotyledons</taxon>
        <taxon>Gunneridae</taxon>
        <taxon>Pentapetalae</taxon>
        <taxon>rosids</taxon>
        <taxon>fabids</taxon>
        <taxon>Fagales</taxon>
        <taxon>Fagaceae</taxon>
        <taxon>Fagus</taxon>
    </lineage>
</organism>
<feature type="region of interest" description="Disordered" evidence="1">
    <location>
        <begin position="151"/>
        <end position="184"/>
    </location>
</feature>